<dbReference type="AlphaFoldDB" id="A0A806FG44"/>
<dbReference type="Pfam" id="PF00498">
    <property type="entry name" value="FHA"/>
    <property type="match status" value="1"/>
</dbReference>
<evidence type="ECO:0000259" key="3">
    <source>
        <dbReference type="PROSITE" id="PS50006"/>
    </source>
</evidence>
<feature type="domain" description="FHA" evidence="3">
    <location>
        <begin position="29"/>
        <end position="84"/>
    </location>
</feature>
<reference evidence="4 5" key="1">
    <citation type="journal article" date="2011" name="J. Bacteriol.">
        <title>Genome Sequence of the Probiotic Strain Bifidobacterium animalis subsp. lactis CNCM I-2494.</title>
        <authorList>
            <person name="Chervaux C."/>
            <person name="Grimaldi C."/>
            <person name="Bolotin A."/>
            <person name="Quinquis B."/>
            <person name="Legrain-Raspaud S."/>
            <person name="van Hylckama Vlieg J.E."/>
            <person name="Denariaz G."/>
            <person name="Smokvina T."/>
        </authorList>
    </citation>
    <scope>NUCLEOTIDE SEQUENCE [LARGE SCALE GENOMIC DNA]</scope>
    <source>
        <strain evidence="4 5">CNCM I-2494</strain>
    </source>
</reference>
<dbReference type="Gene3D" id="2.60.200.20">
    <property type="match status" value="1"/>
</dbReference>
<feature type="compositionally biased region" description="Polar residues" evidence="2">
    <location>
        <begin position="369"/>
        <end position="380"/>
    </location>
</feature>
<dbReference type="InterPro" id="IPR000253">
    <property type="entry name" value="FHA_dom"/>
</dbReference>
<protein>
    <submittedName>
        <fullName evidence="4">Hypothetical signal transduction protein</fullName>
    </submittedName>
</protein>
<gene>
    <name evidence="4" type="ORF">BALAC2494_00778</name>
</gene>
<sequence length="543" mass="58495">MSSEQGATTRWVILVDGTQLASVEPGTTVEIGRKPLRPLPDDGKRRVEILDDSRSVSKRHAQLMVALDGRAFLRDLNSTNGTFVVRAGDELVRLQSGVDYPLQSDSVHVQFGDVPVDFTKFIEDDDSTKDDAPVVNLFDYAVEGSSNEPEAADMSVDDILNLRAGEPTDIFNASMVRARAKRMHDAEQQSFVPFTQPINPLPMQDLDDSDAGDAAPRDLFADAKDVAEGKISEPAAAQEHPYIPKMSDKPKHAGAPADRLISVSELASAHPRSMPQPQENMPEPAAEVDAASESIVVEQTSVTEETTQEEPAEPVAAEPAAQGIGEHGESVQPSANAPAVEEPDGNAEESAAASEQAPVSDEESRQNEEPSGSAGTTSDEAASETEVNGDIASLAAQDVSQDEQELRGDNAPEVATVTVDAADVDYSRFQRHDEPQTDESAEGEYEPAFEPGSVFEKVANGDFAKSEPLVSVAGFTSDDARRSDDFSEQFEMARHPELLPFLAMNPSLYDDLYTWLAAQGNADIDEALSKNAGYEDYRKAMGK</sequence>
<dbReference type="RefSeq" id="WP_012619698.1">
    <property type="nucleotide sequence ID" value="NC_017215.1"/>
</dbReference>
<feature type="region of interest" description="Disordered" evidence="2">
    <location>
        <begin position="232"/>
        <end position="255"/>
    </location>
</feature>
<feature type="compositionally biased region" description="Acidic residues" evidence="2">
    <location>
        <begin position="436"/>
        <end position="447"/>
    </location>
</feature>
<evidence type="ECO:0000313" key="5">
    <source>
        <dbReference type="Proteomes" id="UP000008394"/>
    </source>
</evidence>
<feature type="region of interest" description="Disordered" evidence="2">
    <location>
        <begin position="190"/>
        <end position="216"/>
    </location>
</feature>
<evidence type="ECO:0000256" key="2">
    <source>
        <dbReference type="SAM" id="MobiDB-lite"/>
    </source>
</evidence>
<evidence type="ECO:0000313" key="4">
    <source>
        <dbReference type="EMBL" id="AEK29807.1"/>
    </source>
</evidence>
<proteinExistence type="predicted"/>
<dbReference type="Pfam" id="PF25591">
    <property type="entry name" value="LRV_2"/>
    <property type="match status" value="1"/>
</dbReference>
<name>A0A806FG44_BIFAN</name>
<feature type="compositionally biased region" description="Low complexity" evidence="2">
    <location>
        <begin position="348"/>
        <end position="357"/>
    </location>
</feature>
<dbReference type="SUPFAM" id="SSF49879">
    <property type="entry name" value="SMAD/FHA domain"/>
    <property type="match status" value="1"/>
</dbReference>
<dbReference type="KEGG" id="bnm:BALAC2494_00778"/>
<keyword evidence="1" id="KW-0597">Phosphoprotein</keyword>
<organism evidence="4 5">
    <name type="scientific">Bifidobacterium animalis subsp. lactis CNCM I-2494</name>
    <dbReference type="NCBI Taxonomy" id="1042403"/>
    <lineage>
        <taxon>Bacteria</taxon>
        <taxon>Bacillati</taxon>
        <taxon>Actinomycetota</taxon>
        <taxon>Actinomycetes</taxon>
        <taxon>Bifidobacteriales</taxon>
        <taxon>Bifidobacteriaceae</taxon>
        <taxon>Bifidobacterium</taxon>
    </lineage>
</organism>
<accession>A0A806FG44</accession>
<evidence type="ECO:0000256" key="1">
    <source>
        <dbReference type="ARBA" id="ARBA00022553"/>
    </source>
</evidence>
<dbReference type="GeneID" id="29696552"/>
<dbReference type="InterPro" id="IPR008984">
    <property type="entry name" value="SMAD_FHA_dom_sf"/>
</dbReference>
<dbReference type="InterPro" id="IPR057893">
    <property type="entry name" value="LRV_2"/>
</dbReference>
<dbReference type="Proteomes" id="UP000008394">
    <property type="component" value="Chromosome"/>
</dbReference>
<dbReference type="PROSITE" id="PS50006">
    <property type="entry name" value="FHA_DOMAIN"/>
    <property type="match status" value="1"/>
</dbReference>
<feature type="compositionally biased region" description="Low complexity" evidence="2">
    <location>
        <begin position="313"/>
        <end position="322"/>
    </location>
</feature>
<feature type="region of interest" description="Disordered" evidence="2">
    <location>
        <begin position="268"/>
        <end position="448"/>
    </location>
</feature>
<dbReference type="SMART" id="SM00240">
    <property type="entry name" value="FHA"/>
    <property type="match status" value="1"/>
</dbReference>
<feature type="compositionally biased region" description="Basic and acidic residues" evidence="2">
    <location>
        <begin position="425"/>
        <end position="435"/>
    </location>
</feature>
<feature type="compositionally biased region" description="Low complexity" evidence="2">
    <location>
        <begin position="292"/>
        <end position="305"/>
    </location>
</feature>
<dbReference type="EMBL" id="CP002915">
    <property type="protein sequence ID" value="AEK29807.1"/>
    <property type="molecule type" value="Genomic_DNA"/>
</dbReference>